<dbReference type="RefSeq" id="XP_030831832.1">
    <property type="nucleotide sequence ID" value="XM_030975972.1"/>
</dbReference>
<feature type="domain" description="SAM" evidence="5">
    <location>
        <begin position="810"/>
        <end position="873"/>
    </location>
</feature>
<evidence type="ECO:0000256" key="3">
    <source>
        <dbReference type="PROSITE-ProRule" id="PRU00023"/>
    </source>
</evidence>
<dbReference type="GO" id="GO:0090263">
    <property type="term" value="P:positive regulation of canonical Wnt signaling pathway"/>
    <property type="evidence" value="ECO:0000318"/>
    <property type="project" value="GO_Central"/>
</dbReference>
<dbReference type="GeneID" id="100890993"/>
<dbReference type="PANTHER" id="PTHR24198">
    <property type="entry name" value="ANKYRIN REPEAT AND PROTEIN KINASE DOMAIN-CONTAINING PROTEIN"/>
    <property type="match status" value="1"/>
</dbReference>
<dbReference type="CTD" id="203286"/>
<feature type="compositionally biased region" description="Low complexity" evidence="4">
    <location>
        <begin position="612"/>
        <end position="627"/>
    </location>
</feature>
<dbReference type="GO" id="GO:0003950">
    <property type="term" value="F:NAD+ poly-ADP-ribosyltransferase activity"/>
    <property type="evidence" value="ECO:0000318"/>
    <property type="project" value="GO_Central"/>
</dbReference>
<keyword evidence="2 3" id="KW-0040">ANK repeat</keyword>
<dbReference type="SMART" id="SM00248">
    <property type="entry name" value="ANK"/>
    <property type="match status" value="9"/>
</dbReference>
<dbReference type="GO" id="GO:1904355">
    <property type="term" value="P:positive regulation of telomere capping"/>
    <property type="evidence" value="ECO:0000318"/>
    <property type="project" value="GO_Central"/>
</dbReference>
<dbReference type="PRINTS" id="PR01415">
    <property type="entry name" value="ANKYRIN"/>
</dbReference>
<keyword evidence="7" id="KW-1185">Reference proteome</keyword>
<feature type="compositionally biased region" description="Polar residues" evidence="4">
    <location>
        <begin position="466"/>
        <end position="482"/>
    </location>
</feature>
<dbReference type="PANTHER" id="PTHR24198:SF194">
    <property type="entry name" value="INVERSIN-A"/>
    <property type="match status" value="1"/>
</dbReference>
<dbReference type="InParanoid" id="A0A7M7HKH0"/>
<dbReference type="RefSeq" id="XP_030831833.1">
    <property type="nucleotide sequence ID" value="XM_030975973.1"/>
</dbReference>
<evidence type="ECO:0000313" key="6">
    <source>
        <dbReference type="EnsemblMetazoa" id="XP_011661813"/>
    </source>
</evidence>
<dbReference type="RefSeq" id="XP_011661813.2">
    <property type="nucleotide sequence ID" value="XM_011663511.2"/>
</dbReference>
<dbReference type="GO" id="GO:0070198">
    <property type="term" value="P:protein localization to chromosome, telomeric region"/>
    <property type="evidence" value="ECO:0000318"/>
    <property type="project" value="GO_Central"/>
</dbReference>
<dbReference type="AlphaFoldDB" id="A0A7M7HKH0"/>
<dbReference type="PROSITE" id="PS50297">
    <property type="entry name" value="ANK_REP_REGION"/>
    <property type="match status" value="4"/>
</dbReference>
<dbReference type="FunCoup" id="A0A7M7HKH0">
    <property type="interactions" value="686"/>
</dbReference>
<protein>
    <recommendedName>
        <fullName evidence="5">SAM domain-containing protein</fullName>
    </recommendedName>
</protein>
<proteinExistence type="predicted"/>
<evidence type="ECO:0000256" key="4">
    <source>
        <dbReference type="SAM" id="MobiDB-lite"/>
    </source>
</evidence>
<dbReference type="Pfam" id="PF12796">
    <property type="entry name" value="Ank_2"/>
    <property type="match status" value="3"/>
</dbReference>
<dbReference type="Pfam" id="PF00536">
    <property type="entry name" value="SAM_1"/>
    <property type="match status" value="1"/>
</dbReference>
<dbReference type="KEGG" id="spu:100890993"/>
<dbReference type="EnsemblMetazoa" id="XM_030975971">
    <property type="protein sequence ID" value="XP_030831831"/>
    <property type="gene ID" value="LOC100890993"/>
</dbReference>
<dbReference type="Gene3D" id="1.25.40.20">
    <property type="entry name" value="Ankyrin repeat-containing domain"/>
    <property type="match status" value="3"/>
</dbReference>
<feature type="repeat" description="ANK" evidence="3">
    <location>
        <begin position="284"/>
        <end position="316"/>
    </location>
</feature>
<dbReference type="GO" id="GO:0005634">
    <property type="term" value="C:nucleus"/>
    <property type="evidence" value="ECO:0000318"/>
    <property type="project" value="GO_Central"/>
</dbReference>
<evidence type="ECO:0000313" key="7">
    <source>
        <dbReference type="Proteomes" id="UP000007110"/>
    </source>
</evidence>
<dbReference type="SMART" id="SM00454">
    <property type="entry name" value="SAM"/>
    <property type="match status" value="1"/>
</dbReference>
<dbReference type="InterPro" id="IPR001660">
    <property type="entry name" value="SAM"/>
</dbReference>
<dbReference type="PROSITE" id="PS50105">
    <property type="entry name" value="SAM_DOMAIN"/>
    <property type="match status" value="1"/>
</dbReference>
<feature type="compositionally biased region" description="Polar residues" evidence="4">
    <location>
        <begin position="684"/>
        <end position="714"/>
    </location>
</feature>
<feature type="compositionally biased region" description="Low complexity" evidence="4">
    <location>
        <begin position="565"/>
        <end position="592"/>
    </location>
</feature>
<evidence type="ECO:0000256" key="1">
    <source>
        <dbReference type="ARBA" id="ARBA00022737"/>
    </source>
</evidence>
<dbReference type="Proteomes" id="UP000007110">
    <property type="component" value="Unassembled WGS sequence"/>
</dbReference>
<feature type="compositionally biased region" description="Low complexity" evidence="4">
    <location>
        <begin position="721"/>
        <end position="733"/>
    </location>
</feature>
<accession>A0A7M7HKH0</accession>
<reference evidence="7" key="1">
    <citation type="submission" date="2015-02" db="EMBL/GenBank/DDBJ databases">
        <title>Genome sequencing for Strongylocentrotus purpuratus.</title>
        <authorList>
            <person name="Murali S."/>
            <person name="Liu Y."/>
            <person name="Vee V."/>
            <person name="English A."/>
            <person name="Wang M."/>
            <person name="Skinner E."/>
            <person name="Han Y."/>
            <person name="Muzny D.M."/>
            <person name="Worley K.C."/>
            <person name="Gibbs R.A."/>
        </authorList>
    </citation>
    <scope>NUCLEOTIDE SEQUENCE</scope>
</reference>
<feature type="compositionally biased region" description="Pro residues" evidence="4">
    <location>
        <begin position="531"/>
        <end position="540"/>
    </location>
</feature>
<feature type="repeat" description="ANK" evidence="3">
    <location>
        <begin position="44"/>
        <end position="76"/>
    </location>
</feature>
<keyword evidence="1" id="KW-0677">Repeat</keyword>
<dbReference type="InterPro" id="IPR002110">
    <property type="entry name" value="Ankyrin_rpt"/>
</dbReference>
<evidence type="ECO:0000256" key="2">
    <source>
        <dbReference type="ARBA" id="ARBA00023043"/>
    </source>
</evidence>
<reference evidence="6" key="2">
    <citation type="submission" date="2021-01" db="UniProtKB">
        <authorList>
            <consortium name="EnsemblMetazoa"/>
        </authorList>
    </citation>
    <scope>IDENTIFICATION</scope>
</reference>
<feature type="compositionally biased region" description="Low complexity" evidence="4">
    <location>
        <begin position="741"/>
        <end position="772"/>
    </location>
</feature>
<dbReference type="RefSeq" id="XP_030831831.1">
    <property type="nucleotide sequence ID" value="XM_030975971.1"/>
</dbReference>
<dbReference type="Gene3D" id="1.10.150.50">
    <property type="entry name" value="Transcription Factor, Ets-1"/>
    <property type="match status" value="1"/>
</dbReference>
<dbReference type="OrthoDB" id="539213at2759"/>
<dbReference type="InterPro" id="IPR013761">
    <property type="entry name" value="SAM/pointed_sf"/>
</dbReference>
<dbReference type="GO" id="GO:0005737">
    <property type="term" value="C:cytoplasm"/>
    <property type="evidence" value="ECO:0000318"/>
    <property type="project" value="GO_Central"/>
</dbReference>
<feature type="compositionally biased region" description="Polar residues" evidence="4">
    <location>
        <begin position="601"/>
        <end position="611"/>
    </location>
</feature>
<name>A0A7M7HKH0_STRPU</name>
<dbReference type="CDD" id="cd09518">
    <property type="entry name" value="SAM_ANKS6"/>
    <property type="match status" value="1"/>
</dbReference>
<sequence length="893" mass="95099">MVDGDYHDLPRQLISACECGDIDTVQQLLDDEAAAIEVDCDGGEGFTPLQIAAANGHESIVRLLLMRGAGLDTQNNYGWTGLMQAAYHGYTNIVVLLLQNKANPSMRNKMGATALTLTAFKGHSDIVNIFLDLSGVDANDHQIGDMYGQVLTPAMAAIMKGHQAILRQLMDRGSDQFFTDHGTGWTLLMVAALSGHVAAVQYLVDSGCNPNALNINNMTACDISAVCKNKKVREILEKKTINRPTAGDDSSESQIIEATEQGDLKLVQRILDKDPMQSNYTSVDGATPLMIAAMLGRRDIAETLVQRGAEVNRQDVKSGWTALMQATFHRRKDVVKYLIQAGGDLNMQARDGCKALDLALVIVSDETDKVGSELTRLLAPITILSIGNGQPAGQVKAQGSDSQMWSTRLNSVDQIEDQEAAKQSGLKAWWSRMSNRFRNLKLTRTLRGGLGSTTKLSPFPDETLKSMGSSSYLNGGEPSSASREGGKPSQRRKSKEGSRVSFGKASIKPDAVQTLDMQAPHSKTSDKLLPVIPPFLPPPSFELHNADKSRRSHSKAQGMGPGRPSTTLSSNTTNTTSTTTTTAASTTSTSSLHRPMFTTRRPGSTGISPSNSAHFTSTISPSSSGEASALSRGLLSARKQGYSTSSVVLSSRVLHGSSLSRAGDSYGSIAPVEDQLGTRKRYPSASSVPSLAQIPSSPTSQPSNESHTPTSSAPNRRHSANLTTTNTGSSSSLHRPKARSHSGSASTRTSSTLTPSPSPTPMGRGRMSAGGSSHSGGGGGGGGGTAGGVQREGGAFQGARKTSAGSSSISEEDELSNLLRKLSLEKYAPIFEEQEVDMEAFLALNDSDLKEMGIRHKEPRNQILTAITQMNSGKQQGSHDDYSPSVARYAFQR</sequence>
<dbReference type="SUPFAM" id="SSF47769">
    <property type="entry name" value="SAM/Pointed domain"/>
    <property type="match status" value="1"/>
</dbReference>
<dbReference type="EnsemblMetazoa" id="XM_030975972">
    <property type="protein sequence ID" value="XP_030831832"/>
    <property type="gene ID" value="LOC100890993"/>
</dbReference>
<dbReference type="SUPFAM" id="SSF48403">
    <property type="entry name" value="Ankyrin repeat"/>
    <property type="match status" value="1"/>
</dbReference>
<feature type="repeat" description="ANK" evidence="3">
    <location>
        <begin position="183"/>
        <end position="215"/>
    </location>
</feature>
<feature type="compositionally biased region" description="Gly residues" evidence="4">
    <location>
        <begin position="773"/>
        <end position="791"/>
    </location>
</feature>
<dbReference type="InterPro" id="IPR036770">
    <property type="entry name" value="Ankyrin_rpt-contain_sf"/>
</dbReference>
<dbReference type="OMA" id="RSPTTWM"/>
<dbReference type="PROSITE" id="PS50088">
    <property type="entry name" value="ANK_REPEAT"/>
    <property type="match status" value="5"/>
</dbReference>
<feature type="region of interest" description="Disordered" evidence="4">
    <location>
        <begin position="678"/>
        <end position="812"/>
    </location>
</feature>
<feature type="repeat" description="ANK" evidence="3">
    <location>
        <begin position="77"/>
        <end position="109"/>
    </location>
</feature>
<feature type="repeat" description="ANK" evidence="3">
    <location>
        <begin position="318"/>
        <end position="350"/>
    </location>
</feature>
<feature type="region of interest" description="Disordered" evidence="4">
    <location>
        <begin position="449"/>
        <end position="627"/>
    </location>
</feature>
<dbReference type="EnsemblMetazoa" id="XM_011663511">
    <property type="protein sequence ID" value="XP_011661813"/>
    <property type="gene ID" value="LOC100890993"/>
</dbReference>
<organism evidence="6 7">
    <name type="scientific">Strongylocentrotus purpuratus</name>
    <name type="common">Purple sea urchin</name>
    <dbReference type="NCBI Taxonomy" id="7668"/>
    <lineage>
        <taxon>Eukaryota</taxon>
        <taxon>Metazoa</taxon>
        <taxon>Echinodermata</taxon>
        <taxon>Eleutherozoa</taxon>
        <taxon>Echinozoa</taxon>
        <taxon>Echinoidea</taxon>
        <taxon>Euechinoidea</taxon>
        <taxon>Echinacea</taxon>
        <taxon>Camarodonta</taxon>
        <taxon>Echinidea</taxon>
        <taxon>Strongylocentrotidae</taxon>
        <taxon>Strongylocentrotus</taxon>
    </lineage>
</organism>
<evidence type="ECO:0000259" key="5">
    <source>
        <dbReference type="PROSITE" id="PS50105"/>
    </source>
</evidence>
<dbReference type="EnsemblMetazoa" id="XM_030975973">
    <property type="protein sequence ID" value="XP_030831833"/>
    <property type="gene ID" value="LOC100890993"/>
</dbReference>